<dbReference type="GO" id="GO:0016705">
    <property type="term" value="F:oxidoreductase activity, acting on paired donors, with incorporation or reduction of molecular oxygen"/>
    <property type="evidence" value="ECO:0007669"/>
    <property type="project" value="InterPro"/>
</dbReference>
<keyword evidence="6 13" id="KW-0479">Metal-binding</keyword>
<dbReference type="GO" id="GO:0004497">
    <property type="term" value="F:monooxygenase activity"/>
    <property type="evidence" value="ECO:0007669"/>
    <property type="project" value="UniProtKB-KW"/>
</dbReference>
<evidence type="ECO:0000256" key="14">
    <source>
        <dbReference type="RuleBase" id="RU000461"/>
    </source>
</evidence>
<reference evidence="16" key="1">
    <citation type="submission" date="2023-01" db="EMBL/GenBank/DDBJ databases">
        <title>Key to firefly adult light organ development and bioluminescence: homeobox transcription factors regulate luciferase expression and transportation to peroxisome.</title>
        <authorList>
            <person name="Fu X."/>
        </authorList>
    </citation>
    <scope>NUCLEOTIDE SEQUENCE [LARGE SCALE GENOMIC DNA]</scope>
</reference>
<dbReference type="InterPro" id="IPR050476">
    <property type="entry name" value="Insect_CytP450_Detox"/>
</dbReference>
<feature type="binding site" description="axial binding residue" evidence="13">
    <location>
        <position position="447"/>
    </location>
    <ligand>
        <name>heme</name>
        <dbReference type="ChEBI" id="CHEBI:30413"/>
    </ligand>
    <ligandPart>
        <name>Fe</name>
        <dbReference type="ChEBI" id="CHEBI:18248"/>
    </ligandPart>
</feature>
<evidence type="ECO:0000256" key="13">
    <source>
        <dbReference type="PIRSR" id="PIRSR602401-1"/>
    </source>
</evidence>
<evidence type="ECO:0000313" key="15">
    <source>
        <dbReference type="EMBL" id="KAK4881418.1"/>
    </source>
</evidence>
<dbReference type="Gene3D" id="1.10.630.10">
    <property type="entry name" value="Cytochrome P450"/>
    <property type="match status" value="1"/>
</dbReference>
<dbReference type="PRINTS" id="PR00463">
    <property type="entry name" value="EP450I"/>
</dbReference>
<comment type="cofactor">
    <cofactor evidence="1 13">
        <name>heme</name>
        <dbReference type="ChEBI" id="CHEBI:30413"/>
    </cofactor>
</comment>
<protein>
    <recommendedName>
        <fullName evidence="17">Cytochrome P450</fullName>
    </recommendedName>
</protein>
<proteinExistence type="inferred from homology"/>
<evidence type="ECO:0000256" key="9">
    <source>
        <dbReference type="ARBA" id="ARBA00023002"/>
    </source>
</evidence>
<evidence type="ECO:0000256" key="10">
    <source>
        <dbReference type="ARBA" id="ARBA00023004"/>
    </source>
</evidence>
<dbReference type="InterPro" id="IPR001128">
    <property type="entry name" value="Cyt_P450"/>
</dbReference>
<dbReference type="EMBL" id="JARPUR010000002">
    <property type="protein sequence ID" value="KAK4881418.1"/>
    <property type="molecule type" value="Genomic_DNA"/>
</dbReference>
<evidence type="ECO:0000256" key="6">
    <source>
        <dbReference type="ARBA" id="ARBA00022723"/>
    </source>
</evidence>
<dbReference type="FunFam" id="1.10.630.10:FF:000042">
    <property type="entry name" value="Cytochrome P450"/>
    <property type="match status" value="1"/>
</dbReference>
<dbReference type="PANTHER" id="PTHR24292">
    <property type="entry name" value="CYTOCHROME P450"/>
    <property type="match status" value="1"/>
</dbReference>
<dbReference type="Proteomes" id="UP001353858">
    <property type="component" value="Unassembled WGS sequence"/>
</dbReference>
<keyword evidence="8" id="KW-0492">Microsome</keyword>
<comment type="subcellular location">
    <subcellularLocation>
        <location evidence="3">Endoplasmic reticulum membrane</location>
        <topology evidence="3">Peripheral membrane protein</topology>
    </subcellularLocation>
    <subcellularLocation>
        <location evidence="2">Microsome membrane</location>
        <topology evidence="2">Peripheral membrane protein</topology>
    </subcellularLocation>
</comment>
<keyword evidence="5 13" id="KW-0349">Heme</keyword>
<keyword evidence="16" id="KW-1185">Reference proteome</keyword>
<evidence type="ECO:0000256" key="8">
    <source>
        <dbReference type="ARBA" id="ARBA00022848"/>
    </source>
</evidence>
<dbReference type="Pfam" id="PF00067">
    <property type="entry name" value="p450"/>
    <property type="match status" value="1"/>
</dbReference>
<evidence type="ECO:0000256" key="2">
    <source>
        <dbReference type="ARBA" id="ARBA00004174"/>
    </source>
</evidence>
<evidence type="ECO:0000256" key="7">
    <source>
        <dbReference type="ARBA" id="ARBA00022824"/>
    </source>
</evidence>
<evidence type="ECO:0000256" key="12">
    <source>
        <dbReference type="ARBA" id="ARBA00023136"/>
    </source>
</evidence>
<comment type="caution">
    <text evidence="15">The sequence shown here is derived from an EMBL/GenBank/DDBJ whole genome shotgun (WGS) entry which is preliminary data.</text>
</comment>
<name>A0AAN7QJS8_9COLE</name>
<gene>
    <name evidence="15" type="ORF">RN001_004737</name>
</gene>
<evidence type="ECO:0000256" key="4">
    <source>
        <dbReference type="ARBA" id="ARBA00010617"/>
    </source>
</evidence>
<keyword evidence="11 14" id="KW-0503">Monooxygenase</keyword>
<evidence type="ECO:0008006" key="17">
    <source>
        <dbReference type="Google" id="ProtNLM"/>
    </source>
</evidence>
<evidence type="ECO:0000256" key="3">
    <source>
        <dbReference type="ARBA" id="ARBA00004406"/>
    </source>
</evidence>
<evidence type="ECO:0000256" key="5">
    <source>
        <dbReference type="ARBA" id="ARBA00022617"/>
    </source>
</evidence>
<dbReference type="CDD" id="cd11056">
    <property type="entry name" value="CYP6-like"/>
    <property type="match status" value="1"/>
</dbReference>
<dbReference type="InterPro" id="IPR036396">
    <property type="entry name" value="Cyt_P450_sf"/>
</dbReference>
<dbReference type="GO" id="GO:0020037">
    <property type="term" value="F:heme binding"/>
    <property type="evidence" value="ECO:0007669"/>
    <property type="project" value="InterPro"/>
</dbReference>
<keyword evidence="10 13" id="KW-0408">Iron</keyword>
<accession>A0AAN7QJS8</accession>
<dbReference type="InterPro" id="IPR017972">
    <property type="entry name" value="Cyt_P450_CS"/>
</dbReference>
<evidence type="ECO:0000256" key="11">
    <source>
        <dbReference type="ARBA" id="ARBA00023033"/>
    </source>
</evidence>
<dbReference type="PANTHER" id="PTHR24292:SF100">
    <property type="entry name" value="CYTOCHROME P450 6A16, ISOFORM B-RELATED"/>
    <property type="match status" value="1"/>
</dbReference>
<comment type="similarity">
    <text evidence="4 14">Belongs to the cytochrome P450 family.</text>
</comment>
<organism evidence="15 16">
    <name type="scientific">Aquatica leii</name>
    <dbReference type="NCBI Taxonomy" id="1421715"/>
    <lineage>
        <taxon>Eukaryota</taxon>
        <taxon>Metazoa</taxon>
        <taxon>Ecdysozoa</taxon>
        <taxon>Arthropoda</taxon>
        <taxon>Hexapoda</taxon>
        <taxon>Insecta</taxon>
        <taxon>Pterygota</taxon>
        <taxon>Neoptera</taxon>
        <taxon>Endopterygota</taxon>
        <taxon>Coleoptera</taxon>
        <taxon>Polyphaga</taxon>
        <taxon>Elateriformia</taxon>
        <taxon>Elateroidea</taxon>
        <taxon>Lampyridae</taxon>
        <taxon>Luciolinae</taxon>
        <taxon>Aquatica</taxon>
    </lineage>
</organism>
<dbReference type="InterPro" id="IPR002401">
    <property type="entry name" value="Cyt_P450_E_grp-I"/>
</dbReference>
<sequence>MILLLPIFVFVLIFFYLKYKNRYWYYKGVKTPQPKIIFGNVYDIITNKIRLGDYYDRLYKEYKSNGFEYIGFYTFTTPVLIMIDPELIKLILQTDFQHFCDRIHYVNKKTDAINSHLFKLKGAQWKNLRIKLTPTFTSSKMKFMFNTVLDCSKGLLNVANKLAENNELINIHNVVLRYTSDVIASCAFGVDSNSLENPNSMFVKCAEMIIEQERMMERKEYFSQSFPKIADLIKLKFIRPEVKRFFNDIVSQIINNRETNNIHRQDFMDLLIQLKNKTMPLNENNTTEFENNNTYLTVDEIVAQVFLFFSAGYETSSATLTFCFYELALNTVIQDKLRSEIRDTLAEYDGKITYEALSKMTYMDMIIKETLRKYPPLLSINRKCVKTYKVPNRDLVIDKDTNIVIPVYSIHTDQDYYPNPKVFDPERFSSQVPSCTWLAFGDGPRNCIGLRFGLLQVKLALTSLILKYKFTVDSSIPLSLGSAGILLTLEEDIFLNIKKCT</sequence>
<dbReference type="GO" id="GO:0005506">
    <property type="term" value="F:iron ion binding"/>
    <property type="evidence" value="ECO:0007669"/>
    <property type="project" value="InterPro"/>
</dbReference>
<keyword evidence="9 14" id="KW-0560">Oxidoreductase</keyword>
<dbReference type="PROSITE" id="PS00086">
    <property type="entry name" value="CYTOCHROME_P450"/>
    <property type="match status" value="1"/>
</dbReference>
<evidence type="ECO:0000313" key="16">
    <source>
        <dbReference type="Proteomes" id="UP001353858"/>
    </source>
</evidence>
<dbReference type="GO" id="GO:0005789">
    <property type="term" value="C:endoplasmic reticulum membrane"/>
    <property type="evidence" value="ECO:0007669"/>
    <property type="project" value="UniProtKB-SubCell"/>
</dbReference>
<dbReference type="SUPFAM" id="SSF48264">
    <property type="entry name" value="Cytochrome P450"/>
    <property type="match status" value="1"/>
</dbReference>
<dbReference type="AlphaFoldDB" id="A0AAN7QJS8"/>
<keyword evidence="12" id="KW-0472">Membrane</keyword>
<dbReference type="PRINTS" id="PR00385">
    <property type="entry name" value="P450"/>
</dbReference>
<evidence type="ECO:0000256" key="1">
    <source>
        <dbReference type="ARBA" id="ARBA00001971"/>
    </source>
</evidence>
<keyword evidence="7" id="KW-0256">Endoplasmic reticulum</keyword>